<proteinExistence type="predicted"/>
<evidence type="ECO:0000313" key="3">
    <source>
        <dbReference type="Proteomes" id="UP000295684"/>
    </source>
</evidence>
<dbReference type="OrthoDB" id="770136at2"/>
<reference evidence="4" key="2">
    <citation type="journal article" date="2019" name="Int. J. Syst. Evol. Microbiol.">
        <title>The Global Catalogue of Microorganisms (GCM) 10K type strain sequencing project: providing services to taxonomists for standard genome sequencing and annotation.</title>
        <authorList>
            <consortium name="The Broad Institute Genomics Platform"/>
            <consortium name="The Broad Institute Genome Sequencing Center for Infectious Disease"/>
            <person name="Wu L."/>
            <person name="Ma J."/>
        </authorList>
    </citation>
    <scope>NUCLEOTIDE SEQUENCE [LARGE SCALE GENOMIC DNA]</scope>
    <source>
        <strain evidence="4">CGMCC 1.15644</strain>
    </source>
</reference>
<evidence type="ECO:0000313" key="2">
    <source>
        <dbReference type="EMBL" id="TCO31344.1"/>
    </source>
</evidence>
<dbReference type="AlphaFoldDB" id="A0A4R2HPG0"/>
<sequence length="84" mass="9875">MKYLVKEISDGNCDITLLPEDLNDRNLLAENTMHTEKDYEKTIQFHYEHALKAKVHNNAAFVSLNEKESNYPKRVNVNYQIIYS</sequence>
<reference evidence="1" key="4">
    <citation type="submission" date="2024-05" db="EMBL/GenBank/DDBJ databases">
        <authorList>
            <person name="Sun Q."/>
            <person name="Zhou Y."/>
        </authorList>
    </citation>
    <scope>NUCLEOTIDE SEQUENCE</scope>
    <source>
        <strain evidence="1">CGMCC 1.15644</strain>
    </source>
</reference>
<comment type="caution">
    <text evidence="2">The sequence shown here is derived from an EMBL/GenBank/DDBJ whole genome shotgun (WGS) entry which is preliminary data.</text>
</comment>
<keyword evidence="4" id="KW-1185">Reference proteome</keyword>
<dbReference type="EMBL" id="BMJO01000001">
    <property type="protein sequence ID" value="GGE40440.1"/>
    <property type="molecule type" value="Genomic_DNA"/>
</dbReference>
<reference evidence="1" key="1">
    <citation type="journal article" date="2014" name="Int. J. Syst. Evol. Microbiol.">
        <title>Complete genome of a new Firmicutes species belonging to the dominant human colonic microbiota ('Ruminococcus bicirculans') reveals two chromosomes and a selective capacity to utilize plant glucans.</title>
        <authorList>
            <consortium name="NISC Comparative Sequencing Program"/>
            <person name="Wegmann U."/>
            <person name="Louis P."/>
            <person name="Goesmann A."/>
            <person name="Henrissat B."/>
            <person name="Duncan S.H."/>
            <person name="Flint H.J."/>
        </authorList>
    </citation>
    <scope>NUCLEOTIDE SEQUENCE</scope>
    <source>
        <strain evidence="1">CGMCC 1.15644</strain>
    </source>
</reference>
<name>A0A4R2HPG0_9SPHI</name>
<evidence type="ECO:0000313" key="1">
    <source>
        <dbReference type="EMBL" id="GGE40440.1"/>
    </source>
</evidence>
<evidence type="ECO:0000313" key="4">
    <source>
        <dbReference type="Proteomes" id="UP000622648"/>
    </source>
</evidence>
<gene>
    <name evidence="2" type="ORF">EV200_101794</name>
    <name evidence="1" type="ORF">GCM10011413_02800</name>
</gene>
<dbReference type="EMBL" id="SLWO01000001">
    <property type="protein sequence ID" value="TCO31344.1"/>
    <property type="molecule type" value="Genomic_DNA"/>
</dbReference>
<dbReference type="Proteomes" id="UP000295684">
    <property type="component" value="Unassembled WGS sequence"/>
</dbReference>
<protein>
    <submittedName>
        <fullName evidence="2">Uncharacterized protein</fullName>
    </submittedName>
</protein>
<reference evidence="2 3" key="3">
    <citation type="submission" date="2019-03" db="EMBL/GenBank/DDBJ databases">
        <title>Genomic Encyclopedia of Type Strains, Phase IV (KMG-IV): sequencing the most valuable type-strain genomes for metagenomic binning, comparative biology and taxonomic classification.</title>
        <authorList>
            <person name="Goeker M."/>
        </authorList>
    </citation>
    <scope>NUCLEOTIDE SEQUENCE [LARGE SCALE GENOMIC DNA]</scope>
    <source>
        <strain evidence="2 3">DSM 103236</strain>
    </source>
</reference>
<dbReference type="Proteomes" id="UP000622648">
    <property type="component" value="Unassembled WGS sequence"/>
</dbReference>
<dbReference type="RefSeq" id="WP_132529472.1">
    <property type="nucleotide sequence ID" value="NZ_BMJO01000001.1"/>
</dbReference>
<accession>A0A4R2HPG0</accession>
<organism evidence="2 3">
    <name type="scientific">Pedobacter psychrotolerans</name>
    <dbReference type="NCBI Taxonomy" id="1843235"/>
    <lineage>
        <taxon>Bacteria</taxon>
        <taxon>Pseudomonadati</taxon>
        <taxon>Bacteroidota</taxon>
        <taxon>Sphingobacteriia</taxon>
        <taxon>Sphingobacteriales</taxon>
        <taxon>Sphingobacteriaceae</taxon>
        <taxon>Pedobacter</taxon>
    </lineage>
</organism>